<sequence length="137" mass="15701">MIIMNVILFISYTFRLRALHGCPPLKYDSRLAREAQAWADNLARMKILKHSICDEYGENLATSQSIGKAELTERKMLSLNYLNCHFTQVIWKNTSKAGFGIQHSNDGHHVYIVGRYEPAGNIYGQFQENVPRPIPTF</sequence>
<dbReference type="SUPFAM" id="SSF55797">
    <property type="entry name" value="PR-1-like"/>
    <property type="match status" value="1"/>
</dbReference>
<dbReference type="Proteomes" id="UP000277204">
    <property type="component" value="Unassembled WGS sequence"/>
</dbReference>
<reference evidence="1 2" key="1">
    <citation type="submission" date="2018-11" db="EMBL/GenBank/DDBJ databases">
        <authorList>
            <consortium name="Pathogen Informatics"/>
        </authorList>
    </citation>
    <scope>NUCLEOTIDE SEQUENCE [LARGE SCALE GENOMIC DNA]</scope>
    <source>
        <strain evidence="1 2">Zambia</strain>
    </source>
</reference>
<name>A0A183MP61_9TREM</name>
<evidence type="ECO:0000313" key="2">
    <source>
        <dbReference type="Proteomes" id="UP000277204"/>
    </source>
</evidence>
<dbReference type="SMART" id="SM00198">
    <property type="entry name" value="SCP"/>
    <property type="match status" value="1"/>
</dbReference>
<dbReference type="InterPro" id="IPR001283">
    <property type="entry name" value="CRISP-related"/>
</dbReference>
<proteinExistence type="predicted"/>
<dbReference type="PRINTS" id="PR00837">
    <property type="entry name" value="V5TPXLIKE"/>
</dbReference>
<dbReference type="PANTHER" id="PTHR10334">
    <property type="entry name" value="CYSTEINE-RICH SECRETORY PROTEIN-RELATED"/>
    <property type="match status" value="1"/>
</dbReference>
<dbReference type="EMBL" id="UZAI01017475">
    <property type="protein sequence ID" value="VDP25403.1"/>
    <property type="molecule type" value="Genomic_DNA"/>
</dbReference>
<protein>
    <submittedName>
        <fullName evidence="1">Uncharacterized protein</fullName>
    </submittedName>
</protein>
<dbReference type="AlphaFoldDB" id="A0A183MP61"/>
<dbReference type="InterPro" id="IPR014044">
    <property type="entry name" value="CAP_dom"/>
</dbReference>
<dbReference type="InterPro" id="IPR035940">
    <property type="entry name" value="CAP_sf"/>
</dbReference>
<organism evidence="1 2">
    <name type="scientific">Schistosoma margrebowiei</name>
    <dbReference type="NCBI Taxonomy" id="48269"/>
    <lineage>
        <taxon>Eukaryota</taxon>
        <taxon>Metazoa</taxon>
        <taxon>Spiralia</taxon>
        <taxon>Lophotrochozoa</taxon>
        <taxon>Platyhelminthes</taxon>
        <taxon>Trematoda</taxon>
        <taxon>Digenea</taxon>
        <taxon>Strigeidida</taxon>
        <taxon>Schistosomatoidea</taxon>
        <taxon>Schistosomatidae</taxon>
        <taxon>Schistosoma</taxon>
    </lineage>
</organism>
<gene>
    <name evidence="1" type="ORF">SMRZ_LOCUS17836</name>
</gene>
<keyword evidence="2" id="KW-1185">Reference proteome</keyword>
<dbReference type="Gene3D" id="3.40.33.10">
    <property type="entry name" value="CAP"/>
    <property type="match status" value="1"/>
</dbReference>
<evidence type="ECO:0000313" key="1">
    <source>
        <dbReference type="EMBL" id="VDP25403.1"/>
    </source>
</evidence>
<dbReference type="Pfam" id="PF00188">
    <property type="entry name" value="CAP"/>
    <property type="match status" value="1"/>
</dbReference>
<accession>A0A183MP61</accession>